<feature type="non-terminal residue" evidence="2">
    <location>
        <position position="1"/>
    </location>
</feature>
<organism evidence="2 3">
    <name type="scientific">Streptomyces flavochromogenes</name>
    <dbReference type="NCBI Taxonomy" id="68199"/>
    <lineage>
        <taxon>Bacteria</taxon>
        <taxon>Bacillati</taxon>
        <taxon>Actinomycetota</taxon>
        <taxon>Actinomycetes</taxon>
        <taxon>Kitasatosporales</taxon>
        <taxon>Streptomycetaceae</taxon>
        <taxon>Streptomyces</taxon>
    </lineage>
</organism>
<dbReference type="Gene3D" id="2.130.10.130">
    <property type="entry name" value="Integrin alpha, N-terminal"/>
    <property type="match status" value="1"/>
</dbReference>
<name>A0ABW6Y0D1_9ACTN</name>
<proteinExistence type="predicted"/>
<evidence type="ECO:0000313" key="2">
    <source>
        <dbReference type="EMBL" id="MFF5923184.1"/>
    </source>
</evidence>
<gene>
    <name evidence="2" type="ORF">ACFY8C_33430</name>
</gene>
<sequence length="478" mass="51348">DWVTFGEDATDPVSDRAPYVARPLTAASTSDKPLLEHATSLTTAPDGTLLVRGGSLTDGEGEGLYRVVAGADGTIDRRLVATTGETTRFAVTGHNITDTIDFDKNGGIVPFTFSTNRKGARVYFEIKRAGGYSFDWRGWTSVLDGGRGPGSVTLDWDGQRDDGYGEPTSYGLMRNGPVEWTATVSPVDGVGEPVHLSGTSTITRKPQPRDFTDNGSPDLLMLNEQGTVEVWDTAHTPQRTSLGWYNTYSGFNGWGVYDRLSVPGDLGGNSTPEIIARDKSGDLWLYSRASYDAFLSLSPRVRIGTNWGVYDKIVGGSDLTADGKPDLLATDKSGGLWLYPGTGNLNAPFSDRKNIGSSWGIYNQIVATGNLAGAPAGDLVARDAAGVLWMYLGNGDGTFAPRVKLGGGWNEYTRIVSVGDLNRDGHPDLIGYTPGEVEVPDLPYPATGYVYWGTGDWRAPFKPRAAHWIPGADAKQVF</sequence>
<evidence type="ECO:0000256" key="1">
    <source>
        <dbReference type="ARBA" id="ARBA00022729"/>
    </source>
</evidence>
<protein>
    <submittedName>
        <fullName evidence="2">FG-GAP repeat domain-containing protein</fullName>
    </submittedName>
</protein>
<dbReference type="InterPro" id="IPR028994">
    <property type="entry name" value="Integrin_alpha_N"/>
</dbReference>
<dbReference type="EMBL" id="JBIBDZ010000012">
    <property type="protein sequence ID" value="MFF5923184.1"/>
    <property type="molecule type" value="Genomic_DNA"/>
</dbReference>
<dbReference type="RefSeq" id="WP_388310664.1">
    <property type="nucleotide sequence ID" value="NZ_JBIBDZ010000012.1"/>
</dbReference>
<dbReference type="Pfam" id="PF13517">
    <property type="entry name" value="FG-GAP_3"/>
    <property type="match status" value="1"/>
</dbReference>
<reference evidence="2 3" key="1">
    <citation type="submission" date="2024-10" db="EMBL/GenBank/DDBJ databases">
        <title>The Natural Products Discovery Center: Release of the First 8490 Sequenced Strains for Exploring Actinobacteria Biosynthetic Diversity.</title>
        <authorList>
            <person name="Kalkreuter E."/>
            <person name="Kautsar S.A."/>
            <person name="Yang D."/>
            <person name="Bader C.D."/>
            <person name="Teijaro C.N."/>
            <person name="Fluegel L."/>
            <person name="Davis C.M."/>
            <person name="Simpson J.R."/>
            <person name="Lauterbach L."/>
            <person name="Steele A.D."/>
            <person name="Gui C."/>
            <person name="Meng S."/>
            <person name="Li G."/>
            <person name="Viehrig K."/>
            <person name="Ye F."/>
            <person name="Su P."/>
            <person name="Kiefer A.F."/>
            <person name="Nichols A."/>
            <person name="Cepeda A.J."/>
            <person name="Yan W."/>
            <person name="Fan B."/>
            <person name="Jiang Y."/>
            <person name="Adhikari A."/>
            <person name="Zheng C.-J."/>
            <person name="Schuster L."/>
            <person name="Cowan T.M."/>
            <person name="Smanski M.J."/>
            <person name="Chevrette M.G."/>
            <person name="De Carvalho L.P.S."/>
            <person name="Shen B."/>
        </authorList>
    </citation>
    <scope>NUCLEOTIDE SEQUENCE [LARGE SCALE GENOMIC DNA]</scope>
    <source>
        <strain evidence="2 3">NPDC012605</strain>
    </source>
</reference>
<evidence type="ECO:0000313" key="3">
    <source>
        <dbReference type="Proteomes" id="UP001602370"/>
    </source>
</evidence>
<keyword evidence="3" id="KW-1185">Reference proteome</keyword>
<keyword evidence="1" id="KW-0732">Signal</keyword>
<dbReference type="SUPFAM" id="SSF69318">
    <property type="entry name" value="Integrin alpha N-terminal domain"/>
    <property type="match status" value="2"/>
</dbReference>
<dbReference type="Proteomes" id="UP001602370">
    <property type="component" value="Unassembled WGS sequence"/>
</dbReference>
<accession>A0ABW6Y0D1</accession>
<comment type="caution">
    <text evidence="2">The sequence shown here is derived from an EMBL/GenBank/DDBJ whole genome shotgun (WGS) entry which is preliminary data.</text>
</comment>
<dbReference type="PANTHER" id="PTHR46580:SF4">
    <property type="entry name" value="ATP_GTP-BINDING PROTEIN"/>
    <property type="match status" value="1"/>
</dbReference>
<dbReference type="PANTHER" id="PTHR46580">
    <property type="entry name" value="SENSOR KINASE-RELATED"/>
    <property type="match status" value="1"/>
</dbReference>
<dbReference type="InterPro" id="IPR013517">
    <property type="entry name" value="FG-GAP"/>
</dbReference>